<dbReference type="Gene3D" id="3.90.950.10">
    <property type="match status" value="1"/>
</dbReference>
<dbReference type="InterPro" id="IPR036413">
    <property type="entry name" value="YaeB-like_sf"/>
</dbReference>
<proteinExistence type="inferred from homology"/>
<dbReference type="PANTHER" id="PTHR12818">
    <property type="entry name" value="TRNA (ADENINE(37)-N6)-METHYLTRANSFERASE"/>
    <property type="match status" value="1"/>
</dbReference>
<dbReference type="GO" id="GO:0032259">
    <property type="term" value="P:methylation"/>
    <property type="evidence" value="ECO:0007669"/>
    <property type="project" value="UniProtKB-KW"/>
</dbReference>
<dbReference type="PANTHER" id="PTHR12818:SF0">
    <property type="entry name" value="TRNA (ADENINE(37)-N6)-METHYLTRANSFERASE"/>
    <property type="match status" value="1"/>
</dbReference>
<dbReference type="InterPro" id="IPR029001">
    <property type="entry name" value="ITPase-like_fam"/>
</dbReference>
<sequence length="389" mass="44081">MILFVIRTLTIKKGAQMKKKDDICLKPIGLVENSISDRRGFCDWEHVASRIVVKPELADALEGIERFSHLWIIFWMHKAPAELRKELKIHSIGFEKIPAMGVLATRFPFRPNPIGLTLVKLLRRSGNILEVEGLDAIDGTPILDIKPFTGHPREIAEDFKASFWANMSTREITSGGKDTNTIHFVTTNAGKFNTFVADLALAGYSIEMVHEKMDLPEPRSNIDQIAINKALFAHKKLRKPVIVIDAGFYIYALNGWPGVFVNEMLGWKSEPRAMIEKILRLMEGEPRECAFVNCLAYYDGTTAGPIIFESRAEGILAEAPRGKIKEGKESKSWSILDLIFIPEGETKTLAETKESGEYETWRRKRLKTKESCVAKFAEWFSKQKHPESF</sequence>
<dbReference type="PROSITE" id="PS51668">
    <property type="entry name" value="TSAA_2"/>
    <property type="match status" value="1"/>
</dbReference>
<dbReference type="GO" id="GO:0009143">
    <property type="term" value="P:nucleoside triphosphate catabolic process"/>
    <property type="evidence" value="ECO:0007669"/>
    <property type="project" value="InterPro"/>
</dbReference>
<dbReference type="InterPro" id="IPR040372">
    <property type="entry name" value="YaeB-like"/>
</dbReference>
<evidence type="ECO:0000259" key="4">
    <source>
        <dbReference type="PROSITE" id="PS51668"/>
    </source>
</evidence>
<protein>
    <submittedName>
        <fullName evidence="5">tRNA (N6-threonylcarbamoyladenosine(37)-N6)-methyltransferase TrmO</fullName>
    </submittedName>
</protein>
<keyword evidence="2" id="KW-0378">Hydrolase</keyword>
<dbReference type="InterPro" id="IPR002637">
    <property type="entry name" value="RdgB/HAM1"/>
</dbReference>
<dbReference type="NCBIfam" id="TIGR00104">
    <property type="entry name" value="tRNA_TsaA"/>
    <property type="match status" value="1"/>
</dbReference>
<evidence type="ECO:0000313" key="5">
    <source>
        <dbReference type="EMBL" id="PIQ74052.1"/>
    </source>
</evidence>
<dbReference type="Pfam" id="PF01980">
    <property type="entry name" value="TrmO_N"/>
    <property type="match status" value="1"/>
</dbReference>
<dbReference type="AlphaFoldDB" id="A0A2H0KPG8"/>
<dbReference type="InterPro" id="IPR023370">
    <property type="entry name" value="TrmO-like_N"/>
</dbReference>
<dbReference type="Gene3D" id="2.40.30.70">
    <property type="entry name" value="YaeB-like"/>
    <property type="match status" value="1"/>
</dbReference>
<organism evidence="5 6">
    <name type="scientific">Candidatus Portnoybacteria bacterium CG11_big_fil_rev_8_21_14_0_20_44_10</name>
    <dbReference type="NCBI Taxonomy" id="1974818"/>
    <lineage>
        <taxon>Bacteria</taxon>
        <taxon>Candidatus Portnoyibacteriota</taxon>
    </lineage>
</organism>
<dbReference type="CDD" id="cd09281">
    <property type="entry name" value="UPF0066"/>
    <property type="match status" value="1"/>
</dbReference>
<keyword evidence="5" id="KW-0489">Methyltransferase</keyword>
<evidence type="ECO:0000256" key="3">
    <source>
        <dbReference type="ARBA" id="ARBA00033753"/>
    </source>
</evidence>
<evidence type="ECO:0000256" key="1">
    <source>
        <dbReference type="ARBA" id="ARBA00022691"/>
    </source>
</evidence>
<feature type="domain" description="TsaA-like" evidence="4">
    <location>
        <begin position="25"/>
        <end position="157"/>
    </location>
</feature>
<evidence type="ECO:0000313" key="6">
    <source>
        <dbReference type="Proteomes" id="UP000231550"/>
    </source>
</evidence>
<dbReference type="SUPFAM" id="SSF118196">
    <property type="entry name" value="YaeB-like"/>
    <property type="match status" value="1"/>
</dbReference>
<dbReference type="InterPro" id="IPR036414">
    <property type="entry name" value="YaeB_N_sf"/>
</dbReference>
<gene>
    <name evidence="5" type="primary">tsaA</name>
    <name evidence="5" type="ORF">COV85_04185</name>
</gene>
<dbReference type="Pfam" id="PF01725">
    <property type="entry name" value="Ham1p_like"/>
    <property type="match status" value="1"/>
</dbReference>
<dbReference type="GO" id="GO:0047429">
    <property type="term" value="F:nucleoside triphosphate diphosphatase activity"/>
    <property type="evidence" value="ECO:0007669"/>
    <property type="project" value="InterPro"/>
</dbReference>
<comment type="similarity">
    <text evidence="3">Belongs to the tRNA methyltransferase O family.</text>
</comment>
<dbReference type="GO" id="GO:0008168">
    <property type="term" value="F:methyltransferase activity"/>
    <property type="evidence" value="ECO:0007669"/>
    <property type="project" value="UniProtKB-KW"/>
</dbReference>
<evidence type="ECO:0000256" key="2">
    <source>
        <dbReference type="ARBA" id="ARBA00022801"/>
    </source>
</evidence>
<reference evidence="5 6" key="1">
    <citation type="submission" date="2017-09" db="EMBL/GenBank/DDBJ databases">
        <title>Depth-based differentiation of microbial function through sediment-hosted aquifers and enrichment of novel symbionts in the deep terrestrial subsurface.</title>
        <authorList>
            <person name="Probst A.J."/>
            <person name="Ladd B."/>
            <person name="Jarett J.K."/>
            <person name="Geller-Mcgrath D.E."/>
            <person name="Sieber C.M."/>
            <person name="Emerson J.B."/>
            <person name="Anantharaman K."/>
            <person name="Thomas B.C."/>
            <person name="Malmstrom R."/>
            <person name="Stieglmeier M."/>
            <person name="Klingl A."/>
            <person name="Woyke T."/>
            <person name="Ryan C.M."/>
            <person name="Banfield J.F."/>
        </authorList>
    </citation>
    <scope>NUCLEOTIDE SEQUENCE [LARGE SCALE GENOMIC DNA]</scope>
    <source>
        <strain evidence="5">CG11_big_fil_rev_8_21_14_0_20_44_10</strain>
    </source>
</reference>
<dbReference type="SUPFAM" id="SSF52972">
    <property type="entry name" value="ITPase-like"/>
    <property type="match status" value="1"/>
</dbReference>
<dbReference type="Proteomes" id="UP000231550">
    <property type="component" value="Unassembled WGS sequence"/>
</dbReference>
<comment type="caution">
    <text evidence="5">The sequence shown here is derived from an EMBL/GenBank/DDBJ whole genome shotgun (WGS) entry which is preliminary data.</text>
</comment>
<keyword evidence="5" id="KW-0808">Transferase</keyword>
<accession>A0A2H0KPG8</accession>
<keyword evidence="1" id="KW-0949">S-adenosyl-L-methionine</keyword>
<dbReference type="EMBL" id="PCVN01000112">
    <property type="protein sequence ID" value="PIQ74052.1"/>
    <property type="molecule type" value="Genomic_DNA"/>
</dbReference>
<name>A0A2H0KPG8_9BACT</name>